<evidence type="ECO:0000313" key="5">
    <source>
        <dbReference type="EMBL" id="SLM29790.1"/>
    </source>
</evidence>
<dbReference type="InterPro" id="IPR010982">
    <property type="entry name" value="Lambda_DNA-bd_dom_sf"/>
</dbReference>
<dbReference type="PANTHER" id="PTHR46797:SF23">
    <property type="entry name" value="HTH-TYPE TRANSCRIPTIONAL REGULATOR SUTR"/>
    <property type="match status" value="1"/>
</dbReference>
<name>A0A1W1HBD6_9BACT</name>
<evidence type="ECO:0000313" key="6">
    <source>
        <dbReference type="Proteomes" id="UP000191931"/>
    </source>
</evidence>
<dbReference type="SUPFAM" id="SSF47413">
    <property type="entry name" value="lambda repressor-like DNA-binding domains"/>
    <property type="match status" value="1"/>
</dbReference>
<dbReference type="SMART" id="SM00530">
    <property type="entry name" value="HTH_XRE"/>
    <property type="match status" value="1"/>
</dbReference>
<evidence type="ECO:0000259" key="4">
    <source>
        <dbReference type="PROSITE" id="PS50943"/>
    </source>
</evidence>
<protein>
    <submittedName>
        <fullName evidence="5">Putative Transcriptional regulator, XRE family</fullName>
    </submittedName>
</protein>
<dbReference type="InterPro" id="IPR001387">
    <property type="entry name" value="Cro/C1-type_HTH"/>
</dbReference>
<dbReference type="PANTHER" id="PTHR46797">
    <property type="entry name" value="HTH-TYPE TRANSCRIPTIONAL REGULATOR"/>
    <property type="match status" value="1"/>
</dbReference>
<feature type="domain" description="HTH cro/C1-type" evidence="4">
    <location>
        <begin position="11"/>
        <end position="65"/>
    </location>
</feature>
<dbReference type="STRING" id="1246637.MTBBW1_1980012"/>
<dbReference type="GO" id="GO:0003700">
    <property type="term" value="F:DNA-binding transcription factor activity"/>
    <property type="evidence" value="ECO:0007669"/>
    <property type="project" value="TreeGrafter"/>
</dbReference>
<evidence type="ECO:0000256" key="3">
    <source>
        <dbReference type="ARBA" id="ARBA00023163"/>
    </source>
</evidence>
<dbReference type="Gene3D" id="1.10.260.40">
    <property type="entry name" value="lambda repressor-like DNA-binding domains"/>
    <property type="match status" value="1"/>
</dbReference>
<dbReference type="GO" id="GO:0003677">
    <property type="term" value="F:DNA binding"/>
    <property type="evidence" value="ECO:0007669"/>
    <property type="project" value="UniProtKB-KW"/>
</dbReference>
<dbReference type="PROSITE" id="PS50943">
    <property type="entry name" value="HTH_CROC1"/>
    <property type="match status" value="1"/>
</dbReference>
<proteinExistence type="predicted"/>
<dbReference type="AlphaFoldDB" id="A0A1W1HBD6"/>
<dbReference type="CDD" id="cd00093">
    <property type="entry name" value="HTH_XRE"/>
    <property type="match status" value="1"/>
</dbReference>
<keyword evidence="1" id="KW-0805">Transcription regulation</keyword>
<sequence>MDTKQMIGARIQRIRKMKGFTQDKLAEYVNISPKYLSSVERGKENPTLNTLISLSESLDSDLDEFFNLVQLEDPETSRKMIIDLLDKAEPEQLKTIYKILAVIVESK</sequence>
<evidence type="ECO:0000256" key="1">
    <source>
        <dbReference type="ARBA" id="ARBA00023015"/>
    </source>
</evidence>
<dbReference type="InterPro" id="IPR050807">
    <property type="entry name" value="TransReg_Diox_bact_type"/>
</dbReference>
<dbReference type="Proteomes" id="UP000191931">
    <property type="component" value="Unassembled WGS sequence"/>
</dbReference>
<gene>
    <name evidence="5" type="ORF">MTBBW1_1980012</name>
</gene>
<keyword evidence="6" id="KW-1185">Reference proteome</keyword>
<organism evidence="5 6">
    <name type="scientific">Desulfamplus magnetovallimortis</name>
    <dbReference type="NCBI Taxonomy" id="1246637"/>
    <lineage>
        <taxon>Bacteria</taxon>
        <taxon>Pseudomonadati</taxon>
        <taxon>Thermodesulfobacteriota</taxon>
        <taxon>Desulfobacteria</taxon>
        <taxon>Desulfobacterales</taxon>
        <taxon>Desulfobacteraceae</taxon>
        <taxon>Desulfamplus</taxon>
    </lineage>
</organism>
<accession>A0A1W1HBD6</accession>
<dbReference type="RefSeq" id="WP_186441611.1">
    <property type="nucleotide sequence ID" value="NZ_LT828555.1"/>
</dbReference>
<dbReference type="GO" id="GO:0005829">
    <property type="term" value="C:cytosol"/>
    <property type="evidence" value="ECO:0007669"/>
    <property type="project" value="TreeGrafter"/>
</dbReference>
<reference evidence="5 6" key="1">
    <citation type="submission" date="2017-03" db="EMBL/GenBank/DDBJ databases">
        <authorList>
            <person name="Afonso C.L."/>
            <person name="Miller P.J."/>
            <person name="Scott M.A."/>
            <person name="Spackman E."/>
            <person name="Goraichik I."/>
            <person name="Dimitrov K.M."/>
            <person name="Suarez D.L."/>
            <person name="Swayne D.E."/>
        </authorList>
    </citation>
    <scope>NUCLEOTIDE SEQUENCE [LARGE SCALE GENOMIC DNA]</scope>
    <source>
        <strain evidence="5">PRJEB14757</strain>
    </source>
</reference>
<evidence type="ECO:0000256" key="2">
    <source>
        <dbReference type="ARBA" id="ARBA00023125"/>
    </source>
</evidence>
<dbReference type="EMBL" id="FWEV01000110">
    <property type="protein sequence ID" value="SLM29790.1"/>
    <property type="molecule type" value="Genomic_DNA"/>
</dbReference>
<dbReference type="Pfam" id="PF01381">
    <property type="entry name" value="HTH_3"/>
    <property type="match status" value="1"/>
</dbReference>
<keyword evidence="2" id="KW-0238">DNA-binding</keyword>
<keyword evidence="3" id="KW-0804">Transcription</keyword>